<comment type="pathway">
    <text evidence="10">Amino-acid biosynthesis; glycine biosynthesis; glycine from L-serine: step 1/1.</text>
</comment>
<dbReference type="PANTHER" id="PTHR11680">
    <property type="entry name" value="SERINE HYDROXYMETHYLTRANSFERASE"/>
    <property type="match status" value="1"/>
</dbReference>
<comment type="caution">
    <text evidence="13">The sequence shown here is derived from an EMBL/GenBank/DDBJ whole genome shotgun (WGS) entry which is preliminary data.</text>
</comment>
<feature type="modified residue" description="N6-(pyridoxal phosphate)lysine" evidence="10 11">
    <location>
        <position position="226"/>
    </location>
</feature>
<dbReference type="InterPro" id="IPR015422">
    <property type="entry name" value="PyrdxlP-dep_Trfase_small"/>
</dbReference>
<evidence type="ECO:0000256" key="3">
    <source>
        <dbReference type="ARBA" id="ARBA00011738"/>
    </source>
</evidence>
<evidence type="ECO:0000256" key="10">
    <source>
        <dbReference type="HAMAP-Rule" id="MF_00051"/>
    </source>
</evidence>
<dbReference type="InterPro" id="IPR001085">
    <property type="entry name" value="Ser_HO-MeTrfase"/>
</dbReference>
<dbReference type="EMBL" id="DUJS01000004">
    <property type="protein sequence ID" value="HII70738.1"/>
    <property type="molecule type" value="Genomic_DNA"/>
</dbReference>
<evidence type="ECO:0000256" key="6">
    <source>
        <dbReference type="ARBA" id="ARBA00022605"/>
    </source>
</evidence>
<comment type="subunit">
    <text evidence="3 10">Homodimer.</text>
</comment>
<dbReference type="InterPro" id="IPR019798">
    <property type="entry name" value="Ser_HO-MeTrfase_PLP_BS"/>
</dbReference>
<evidence type="ECO:0000313" key="13">
    <source>
        <dbReference type="EMBL" id="HII70738.1"/>
    </source>
</evidence>
<dbReference type="GO" id="GO:0008168">
    <property type="term" value="F:methyltransferase activity"/>
    <property type="evidence" value="ECO:0007669"/>
    <property type="project" value="UniProtKB-KW"/>
</dbReference>
<sequence length="428" mass="46897">MFGLEDVHSVVRAVEKHHEWLKKCLPMIASENVTSPAVREMLVTDFGHRYAEGKPGERLYEGCEYIDEVELACVRLAKELFGAEHANVQPTSGVVANLAALFALTEPGDTILGLRISHGGHISHHDISAPGVRGLNVEYLPFDEEDMAIDVDGMVRKIEEVEPSVVMLGASLFLFPHPVEEAVEAVEAVGGYVVYDAAHVLGLIAGGQFQDPIREGAHVVTGSTHKTFPGPQGGIVLCQRDLADDIDEAVFPGLVSNHHLHHVAALAVALAEFKEYGERYARDTVRNAKALAEALYAEGLRVLCEHRGFTESHQIAVDVREQGGGAVIAEKLESANILCNKNLLPWDDESKSHDPSGIRLGTQELTRLGMGLSEMEYIAELIADVVLGRREPSEVRKDVEELRREFQEVKYGFGSGVGAHEWPRLADW</sequence>
<keyword evidence="4 10" id="KW-0963">Cytoplasm</keyword>
<evidence type="ECO:0000256" key="11">
    <source>
        <dbReference type="PIRSR" id="PIRSR000412-50"/>
    </source>
</evidence>
<organism evidence="13 14">
    <name type="scientific">Methanopyrus kandleri</name>
    <dbReference type="NCBI Taxonomy" id="2320"/>
    <lineage>
        <taxon>Archaea</taxon>
        <taxon>Methanobacteriati</taxon>
        <taxon>Methanobacteriota</taxon>
        <taxon>Methanomada group</taxon>
        <taxon>Methanopyri</taxon>
        <taxon>Methanopyrales</taxon>
        <taxon>Methanopyraceae</taxon>
        <taxon>Methanopyrus</taxon>
    </lineage>
</organism>
<feature type="binding site" evidence="10">
    <location>
        <begin position="120"/>
        <end position="122"/>
    </location>
    <ligand>
        <name>(6S)-5,6,7,8-tetrahydrofolate</name>
        <dbReference type="ChEBI" id="CHEBI:57453"/>
    </ligand>
</feature>
<keyword evidence="7 10" id="KW-0808">Transferase</keyword>
<evidence type="ECO:0000256" key="7">
    <source>
        <dbReference type="ARBA" id="ARBA00022679"/>
    </source>
</evidence>
<keyword evidence="5 10" id="KW-0554">One-carbon metabolism</keyword>
<dbReference type="GO" id="GO:0005737">
    <property type="term" value="C:cytoplasm"/>
    <property type="evidence" value="ECO:0007669"/>
    <property type="project" value="UniProtKB-SubCell"/>
</dbReference>
<dbReference type="PIRSF" id="PIRSF000412">
    <property type="entry name" value="SHMT"/>
    <property type="match status" value="1"/>
</dbReference>
<dbReference type="Gene3D" id="3.40.640.10">
    <property type="entry name" value="Type I PLP-dependent aspartate aminotransferase-like (Major domain)"/>
    <property type="match status" value="1"/>
</dbReference>
<dbReference type="PANTHER" id="PTHR11680:SF35">
    <property type="entry name" value="SERINE HYDROXYMETHYLTRANSFERASE 1"/>
    <property type="match status" value="1"/>
</dbReference>
<comment type="subcellular location">
    <subcellularLocation>
        <location evidence="10">Cytoplasm</location>
    </subcellularLocation>
</comment>
<keyword evidence="8 10" id="KW-0663">Pyridoxal phosphate</keyword>
<dbReference type="Gene3D" id="3.90.1150.10">
    <property type="entry name" value="Aspartate Aminotransferase, domain 1"/>
    <property type="match status" value="1"/>
</dbReference>
<dbReference type="NCBIfam" id="NF000586">
    <property type="entry name" value="PRK00011.1"/>
    <property type="match status" value="1"/>
</dbReference>
<dbReference type="InterPro" id="IPR015424">
    <property type="entry name" value="PyrdxlP-dep_Trfase"/>
</dbReference>
<comment type="catalytic activity">
    <reaction evidence="9 10">
        <text>5,10-methylenetetrahydromethanopterin + glycine + H2O = 5,6,7,8-tetrahydromethanopterin + L-serine</text>
        <dbReference type="Rhea" id="RHEA:47104"/>
        <dbReference type="ChEBI" id="CHEBI:15377"/>
        <dbReference type="ChEBI" id="CHEBI:33384"/>
        <dbReference type="ChEBI" id="CHEBI:57305"/>
        <dbReference type="ChEBI" id="CHEBI:57818"/>
        <dbReference type="ChEBI" id="CHEBI:58103"/>
    </reaction>
</comment>
<keyword evidence="6 10" id="KW-0028">Amino-acid biosynthesis</keyword>
<dbReference type="GO" id="GO:0019264">
    <property type="term" value="P:glycine biosynthetic process from serine"/>
    <property type="evidence" value="ECO:0007669"/>
    <property type="project" value="UniProtKB-UniRule"/>
</dbReference>
<dbReference type="Pfam" id="PF00464">
    <property type="entry name" value="SHMT"/>
    <property type="match status" value="1"/>
</dbReference>
<evidence type="ECO:0000256" key="1">
    <source>
        <dbReference type="ARBA" id="ARBA00001933"/>
    </source>
</evidence>
<dbReference type="HAMAP" id="MF_00051">
    <property type="entry name" value="SHMT"/>
    <property type="match status" value="1"/>
</dbReference>
<reference evidence="13" key="1">
    <citation type="journal article" date="2020" name="bioRxiv">
        <title>A rank-normalized archaeal taxonomy based on genome phylogeny resolves widespread incomplete and uneven classifications.</title>
        <authorList>
            <person name="Rinke C."/>
            <person name="Chuvochina M."/>
            <person name="Mussig A.J."/>
            <person name="Chaumeil P.-A."/>
            <person name="Waite D.W."/>
            <person name="Whitman W.B."/>
            <person name="Parks D.H."/>
            <person name="Hugenholtz P."/>
        </authorList>
    </citation>
    <scope>NUCLEOTIDE SEQUENCE</scope>
    <source>
        <strain evidence="13">UBA8853</strain>
    </source>
</reference>
<dbReference type="FunFam" id="3.40.640.10:FF:000101">
    <property type="entry name" value="Serine hydroxymethyltransferase"/>
    <property type="match status" value="1"/>
</dbReference>
<dbReference type="CDD" id="cd00378">
    <property type="entry name" value="SHMT"/>
    <property type="match status" value="1"/>
</dbReference>
<dbReference type="GO" id="GO:0030170">
    <property type="term" value="F:pyridoxal phosphate binding"/>
    <property type="evidence" value="ECO:0007669"/>
    <property type="project" value="UniProtKB-UniRule"/>
</dbReference>
<dbReference type="InterPro" id="IPR049943">
    <property type="entry name" value="Ser_HO-MeTrfase-like"/>
</dbReference>
<dbReference type="GO" id="GO:0032259">
    <property type="term" value="P:methylation"/>
    <property type="evidence" value="ECO:0007669"/>
    <property type="project" value="UniProtKB-KW"/>
</dbReference>
<dbReference type="PROSITE" id="PS00096">
    <property type="entry name" value="SHMT"/>
    <property type="match status" value="1"/>
</dbReference>
<comment type="caution">
    <text evidence="10">Lacks conserved residue(s) required for the propagation of feature annotation.</text>
</comment>
<evidence type="ECO:0000256" key="2">
    <source>
        <dbReference type="ARBA" id="ARBA00006376"/>
    </source>
</evidence>
<dbReference type="OMA" id="CQFANVQ"/>
<dbReference type="SMR" id="A0A832TIF3"/>
<name>A0A832TIF3_9EURY</name>
<dbReference type="SUPFAM" id="SSF53383">
    <property type="entry name" value="PLP-dependent transferases"/>
    <property type="match status" value="1"/>
</dbReference>
<dbReference type="AlphaFoldDB" id="A0A832TIF3"/>
<keyword evidence="13" id="KW-0489">Methyltransferase</keyword>
<dbReference type="GeneID" id="1477425"/>
<dbReference type="RefSeq" id="WP_011018494.1">
    <property type="nucleotide sequence ID" value="NZ_DUJS01000004.1"/>
</dbReference>
<dbReference type="GO" id="GO:0004372">
    <property type="term" value="F:glycine hydroxymethyltransferase activity"/>
    <property type="evidence" value="ECO:0007669"/>
    <property type="project" value="UniProtKB-UniRule"/>
</dbReference>
<gene>
    <name evidence="10" type="primary">glyA</name>
    <name evidence="13" type="ORF">HA336_05845</name>
</gene>
<dbReference type="Proteomes" id="UP000619545">
    <property type="component" value="Unassembled WGS sequence"/>
</dbReference>
<evidence type="ECO:0000256" key="8">
    <source>
        <dbReference type="ARBA" id="ARBA00022898"/>
    </source>
</evidence>
<comment type="function">
    <text evidence="10">Catalyzes the reversible interconversion of serine and glycine with tetrahydromethanopterin (H4MPT) serving as the one-carbon carrier. Also exhibits a pteridine-independent aldolase activity toward beta-hydroxyamino acids, producing glycine and aldehydes, via a retro-aldol mechanism.</text>
</comment>
<feature type="site" description="Plays an important role in substrate specificity" evidence="10">
    <location>
        <position position="225"/>
    </location>
</feature>
<evidence type="ECO:0000313" key="14">
    <source>
        <dbReference type="Proteomes" id="UP000619545"/>
    </source>
</evidence>
<dbReference type="UniPathway" id="UPA00288">
    <property type="reaction ID" value="UER01023"/>
</dbReference>
<dbReference type="InterPro" id="IPR015421">
    <property type="entry name" value="PyrdxlP-dep_Trfase_major"/>
</dbReference>
<protein>
    <recommendedName>
        <fullName evidence="10">Serine hydroxymethyltransferase</fullName>
        <shortName evidence="10">SHMT</shortName>
        <shortName evidence="10">Serine methylase</shortName>
        <ecNumber evidence="10">2.1.2.-</ecNumber>
    </recommendedName>
</protein>
<feature type="domain" description="Serine hydroxymethyltransferase-like" evidence="12">
    <location>
        <begin position="9"/>
        <end position="382"/>
    </location>
</feature>
<proteinExistence type="inferred from homology"/>
<accession>A0A832TIF3</accession>
<dbReference type="EC" id="2.1.2.-" evidence="10"/>
<dbReference type="GO" id="GO:0035999">
    <property type="term" value="P:tetrahydrofolate interconversion"/>
    <property type="evidence" value="ECO:0007669"/>
    <property type="project" value="InterPro"/>
</dbReference>
<evidence type="ECO:0000256" key="5">
    <source>
        <dbReference type="ARBA" id="ARBA00022563"/>
    </source>
</evidence>
<evidence type="ECO:0000256" key="4">
    <source>
        <dbReference type="ARBA" id="ARBA00022490"/>
    </source>
</evidence>
<comment type="similarity">
    <text evidence="2 10">Belongs to the SHMT family.</text>
</comment>
<comment type="cofactor">
    <cofactor evidence="1 10 11">
        <name>pyridoxal 5'-phosphate</name>
        <dbReference type="ChEBI" id="CHEBI:597326"/>
    </cofactor>
</comment>
<evidence type="ECO:0000256" key="9">
    <source>
        <dbReference type="ARBA" id="ARBA00051924"/>
    </source>
</evidence>
<evidence type="ECO:0000259" key="12">
    <source>
        <dbReference type="Pfam" id="PF00464"/>
    </source>
</evidence>
<dbReference type="InterPro" id="IPR039429">
    <property type="entry name" value="SHMT-like_dom"/>
</dbReference>